<dbReference type="Pfam" id="PF16486">
    <property type="entry name" value="ArgoN"/>
    <property type="match status" value="1"/>
</dbReference>
<dbReference type="PROSITE" id="PS50822">
    <property type="entry name" value="PIWI"/>
    <property type="match status" value="1"/>
</dbReference>
<evidence type="ECO:0000259" key="7">
    <source>
        <dbReference type="PROSITE" id="PS50821"/>
    </source>
</evidence>
<feature type="compositionally biased region" description="Gly residues" evidence="6">
    <location>
        <begin position="115"/>
        <end position="124"/>
    </location>
</feature>
<keyword evidence="10" id="KW-1185">Reference proteome</keyword>
<evidence type="ECO:0000256" key="2">
    <source>
        <dbReference type="ARBA" id="ARBA00022491"/>
    </source>
</evidence>
<dbReference type="InterPro" id="IPR032473">
    <property type="entry name" value="Argonaute_Mid_dom"/>
</dbReference>
<dbReference type="GO" id="GO:0031047">
    <property type="term" value="P:regulatory ncRNA-mediated gene silencing"/>
    <property type="evidence" value="ECO:0007669"/>
    <property type="project" value="UniProtKB-KW"/>
</dbReference>
<dbReference type="InterPro" id="IPR036085">
    <property type="entry name" value="PAZ_dom_sf"/>
</dbReference>
<evidence type="ECO:0000256" key="4">
    <source>
        <dbReference type="ARBA" id="ARBA00023158"/>
    </source>
</evidence>
<dbReference type="InterPro" id="IPR045246">
    <property type="entry name" value="Piwi_ago-like"/>
</dbReference>
<proteinExistence type="inferred from homology"/>
<dbReference type="InterPro" id="IPR003100">
    <property type="entry name" value="PAZ_dom"/>
</dbReference>
<reference evidence="9" key="1">
    <citation type="submission" date="2023-05" db="EMBL/GenBank/DDBJ databases">
        <title>Nepenthes gracilis genome sequencing.</title>
        <authorList>
            <person name="Fukushima K."/>
        </authorList>
    </citation>
    <scope>NUCLEOTIDE SEQUENCE</scope>
    <source>
        <strain evidence="9">SING2019-196</strain>
    </source>
</reference>
<dbReference type="Pfam" id="PF02171">
    <property type="entry name" value="Piwi"/>
    <property type="match status" value="1"/>
</dbReference>
<accession>A0AAD3RWD2</accession>
<evidence type="ECO:0000256" key="3">
    <source>
        <dbReference type="ARBA" id="ARBA00022845"/>
    </source>
</evidence>
<dbReference type="SUPFAM" id="SSF101690">
    <property type="entry name" value="PAZ domain"/>
    <property type="match status" value="1"/>
</dbReference>
<dbReference type="AlphaFoldDB" id="A0AAD3RWD2"/>
<evidence type="ECO:0008006" key="11">
    <source>
        <dbReference type="Google" id="ProtNLM"/>
    </source>
</evidence>
<keyword evidence="4" id="KW-0943">RNA-mediated gene silencing</keyword>
<dbReference type="GO" id="GO:0051607">
    <property type="term" value="P:defense response to virus"/>
    <property type="evidence" value="ECO:0007669"/>
    <property type="project" value="UniProtKB-ARBA"/>
</dbReference>
<dbReference type="Gene3D" id="3.30.420.10">
    <property type="entry name" value="Ribonuclease H-like superfamily/Ribonuclease H"/>
    <property type="match status" value="1"/>
</dbReference>
<dbReference type="SMART" id="SM01163">
    <property type="entry name" value="DUF1785"/>
    <property type="match status" value="1"/>
</dbReference>
<keyword evidence="5" id="KW-0687">Ribonucleoprotein</keyword>
<evidence type="ECO:0000256" key="1">
    <source>
        <dbReference type="ARBA" id="ARBA00008201"/>
    </source>
</evidence>
<dbReference type="InterPro" id="IPR032474">
    <property type="entry name" value="Argonaute_N"/>
</dbReference>
<dbReference type="InterPro" id="IPR012337">
    <property type="entry name" value="RNaseH-like_sf"/>
</dbReference>
<dbReference type="EMBL" id="BSYO01000001">
    <property type="protein sequence ID" value="GMG98490.1"/>
    <property type="molecule type" value="Genomic_DNA"/>
</dbReference>
<dbReference type="Gene3D" id="2.170.260.10">
    <property type="entry name" value="paz domain"/>
    <property type="match status" value="1"/>
</dbReference>
<dbReference type="Gene3D" id="3.40.50.2300">
    <property type="match status" value="1"/>
</dbReference>
<dbReference type="InterPro" id="IPR036397">
    <property type="entry name" value="RNaseH_sf"/>
</dbReference>
<dbReference type="InterPro" id="IPR003165">
    <property type="entry name" value="Piwi"/>
</dbReference>
<feature type="compositionally biased region" description="Low complexity" evidence="6">
    <location>
        <begin position="125"/>
        <end position="137"/>
    </location>
</feature>
<sequence length="1048" mass="116431">MAFSWLVRTTAVAMGQAVKLLRHVNLLWHFRVGQTAVGPQELDKLTLQSLSSLLLRTFTSLSVPFGYHPLGSVDFSSESRHFSLPCCDHSSEMSYRGGSRGGRGRDGGGRWPDCGGRGRGGGGNQPSSSSPSPSSYREGGGYGGRGGGGGRRGGGGGGGGGGGRGFSSSSAPTQVLTEKIWVEAGMAKLTLAAPPSSSKSLRPPARPGFGTIGEPCVVRANHFLVELGERDLHHYDVSITPEVTSKKLCRDIMTQLAESYKKSYLNNRMPAYDGKKSIYTAGALPFVSKQFVVDLIDKEENDRSDRKKRQFKVTIKLATKVNLFHLREFLLGRNSDAPQETIQLLDIVLRAAKPSEDYIGIGRSFFSSSLGNGELGDGLEYWRGYFQSLRPTQMGLSLNIDCSARPFYESIMVLEFIQKYLNIRQLNRNLSPADHRQARRALKGIIVETSYRGYTRRCKIAGVSSKSMCEETFRLGTGVEISVVQYFLETYHVKLKYPFLPCLMVGPENRSTCLPMEVCKICSGQRYARKLNENQVTALLRATCQRPHEREQSIRKMVMDNKYRENQLVKEFGLQVCEALTPVNARVLPTPMLKYHESGQDTRVTPGVGQWNMIGKKMYDGGTVRFWTCLNFSGLTHNLASQFCSDLISICVSKGMGFHSVPLVPIRSVPSTQIEKALREVHSKAGNQLQLLIIILPDKTMSYGTIKRICETELGIISQCCRQRQAVKPSEQYLVNVALKINVKAGGRNTVLEDAITRRIPILSDRPTIIIGADVTHASPGEDSVPSIAAVVASMDWPEVTKYRGLVSAQNPREEIIQDLYKLDHDQQRGMVHGGMIRELLLAFRRSTNLKPDRIIFYRDGVSEGQFSQVLFHEMDAIRKACSSLQEGYLPRVTFVVVQKRHHTRLFATDRNMTDRSGNILPGTVIDAKICHPTEFDFYLCSHAGIQGTSRPTHYHVLHDENNFSADLLQLLTNSLCYTYARCTRSVSIVPPAYYAHLAAFRARYYIEGDASETNSAGSGGQMTQAKNVEVRPLPQIKDNVKEVMFYC</sequence>
<dbReference type="InterPro" id="IPR014811">
    <property type="entry name" value="ArgoL1"/>
</dbReference>
<dbReference type="Proteomes" id="UP001279734">
    <property type="component" value="Unassembled WGS sequence"/>
</dbReference>
<dbReference type="Pfam" id="PF02170">
    <property type="entry name" value="PAZ"/>
    <property type="match status" value="1"/>
</dbReference>
<dbReference type="GO" id="GO:1990904">
    <property type="term" value="C:ribonucleoprotein complex"/>
    <property type="evidence" value="ECO:0007669"/>
    <property type="project" value="UniProtKB-KW"/>
</dbReference>
<gene>
    <name evidence="9" type="ORF">Nepgr_000330</name>
</gene>
<keyword evidence="3" id="KW-0810">Translation regulation</keyword>
<evidence type="ECO:0000313" key="10">
    <source>
        <dbReference type="Proteomes" id="UP001279734"/>
    </source>
</evidence>
<dbReference type="FunFam" id="3.30.420.10:FF:000013">
    <property type="entry name" value="protein argonaute 10-like"/>
    <property type="match status" value="1"/>
</dbReference>
<evidence type="ECO:0000256" key="6">
    <source>
        <dbReference type="SAM" id="MobiDB-lite"/>
    </source>
</evidence>
<comment type="caution">
    <text evidence="9">The sequence shown here is derived from an EMBL/GenBank/DDBJ whole genome shotgun (WGS) entry which is preliminary data.</text>
</comment>
<protein>
    <recommendedName>
        <fullName evidence="11">Protein argonaute 5</fullName>
    </recommendedName>
</protein>
<evidence type="ECO:0000256" key="5">
    <source>
        <dbReference type="ARBA" id="ARBA00023274"/>
    </source>
</evidence>
<dbReference type="CDD" id="cd04657">
    <property type="entry name" value="Piwi_ago-like"/>
    <property type="match status" value="1"/>
</dbReference>
<dbReference type="Pfam" id="PF16488">
    <property type="entry name" value="ArgoL2"/>
    <property type="match status" value="1"/>
</dbReference>
<dbReference type="PROSITE" id="PS50821">
    <property type="entry name" value="PAZ"/>
    <property type="match status" value="1"/>
</dbReference>
<dbReference type="Pfam" id="PF08699">
    <property type="entry name" value="ArgoL1"/>
    <property type="match status" value="1"/>
</dbReference>
<comment type="similarity">
    <text evidence="1">Belongs to the argonaute family. Ago subfamily.</text>
</comment>
<dbReference type="PANTHER" id="PTHR22891">
    <property type="entry name" value="EUKARYOTIC TRANSLATION INITIATION FACTOR 2C"/>
    <property type="match status" value="1"/>
</dbReference>
<dbReference type="FunFam" id="3.40.50.2300:FF:000110">
    <property type="entry name" value="Argonaute 10"/>
    <property type="match status" value="1"/>
</dbReference>
<evidence type="ECO:0000313" key="9">
    <source>
        <dbReference type="EMBL" id="GMG98490.1"/>
    </source>
</evidence>
<dbReference type="Pfam" id="PF16487">
    <property type="entry name" value="ArgoMid"/>
    <property type="match status" value="1"/>
</dbReference>
<organism evidence="9 10">
    <name type="scientific">Nepenthes gracilis</name>
    <name type="common">Slender pitcher plant</name>
    <dbReference type="NCBI Taxonomy" id="150966"/>
    <lineage>
        <taxon>Eukaryota</taxon>
        <taxon>Viridiplantae</taxon>
        <taxon>Streptophyta</taxon>
        <taxon>Embryophyta</taxon>
        <taxon>Tracheophyta</taxon>
        <taxon>Spermatophyta</taxon>
        <taxon>Magnoliopsida</taxon>
        <taxon>eudicotyledons</taxon>
        <taxon>Gunneridae</taxon>
        <taxon>Pentapetalae</taxon>
        <taxon>Caryophyllales</taxon>
        <taxon>Nepenthaceae</taxon>
        <taxon>Nepenthes</taxon>
    </lineage>
</organism>
<dbReference type="GO" id="GO:0006417">
    <property type="term" value="P:regulation of translation"/>
    <property type="evidence" value="ECO:0007669"/>
    <property type="project" value="UniProtKB-KW"/>
</dbReference>
<feature type="region of interest" description="Disordered" evidence="6">
    <location>
        <begin position="92"/>
        <end position="172"/>
    </location>
</feature>
<dbReference type="GO" id="GO:0003723">
    <property type="term" value="F:RNA binding"/>
    <property type="evidence" value="ECO:0007669"/>
    <property type="project" value="InterPro"/>
</dbReference>
<keyword evidence="2" id="KW-0678">Repressor</keyword>
<evidence type="ECO:0000259" key="8">
    <source>
        <dbReference type="PROSITE" id="PS50822"/>
    </source>
</evidence>
<dbReference type="InterPro" id="IPR032472">
    <property type="entry name" value="ArgoL2"/>
</dbReference>
<dbReference type="SMART" id="SM00950">
    <property type="entry name" value="Piwi"/>
    <property type="match status" value="1"/>
</dbReference>
<dbReference type="SMART" id="SM00949">
    <property type="entry name" value="PAZ"/>
    <property type="match status" value="1"/>
</dbReference>
<feature type="compositionally biased region" description="Gly residues" evidence="6">
    <location>
        <begin position="138"/>
        <end position="165"/>
    </location>
</feature>
<feature type="domain" description="PAZ" evidence="7">
    <location>
        <begin position="412"/>
        <end position="523"/>
    </location>
</feature>
<dbReference type="SUPFAM" id="SSF53098">
    <property type="entry name" value="Ribonuclease H-like"/>
    <property type="match status" value="1"/>
</dbReference>
<feature type="domain" description="Piwi" evidence="8">
    <location>
        <begin position="691"/>
        <end position="1008"/>
    </location>
</feature>
<dbReference type="CDD" id="cd02846">
    <property type="entry name" value="PAZ_argonaute_like"/>
    <property type="match status" value="1"/>
</dbReference>
<name>A0AAD3RWD2_NEPGR</name>